<sequence length="45" mass="5281">MKMWPTDQSNYRVSVKIDSDEMKNIILSMGQKNLNASYYFGFLLC</sequence>
<name>A0ABQ0VVI0_9BACI</name>
<reference evidence="1 2" key="1">
    <citation type="submission" date="2019-07" db="EMBL/GenBank/DDBJ databases">
        <title>Whole genome shotgun sequence of Halolactibacillus miurensis NBRC 100873.</title>
        <authorList>
            <person name="Hosoyama A."/>
            <person name="Uohara A."/>
            <person name="Ohji S."/>
            <person name="Ichikawa N."/>
        </authorList>
    </citation>
    <scope>NUCLEOTIDE SEQUENCE [LARGE SCALE GENOMIC DNA]</scope>
    <source>
        <strain evidence="1 2">NBRC 100873</strain>
    </source>
</reference>
<evidence type="ECO:0000313" key="1">
    <source>
        <dbReference type="EMBL" id="GEM05157.1"/>
    </source>
</evidence>
<evidence type="ECO:0000313" key="2">
    <source>
        <dbReference type="Proteomes" id="UP000321773"/>
    </source>
</evidence>
<accession>A0ABQ0VVI0</accession>
<protein>
    <submittedName>
        <fullName evidence="1">Uncharacterized protein</fullName>
    </submittedName>
</protein>
<gene>
    <name evidence="1" type="ORF">HMI01_21450</name>
</gene>
<organism evidence="1 2">
    <name type="scientific">Halolactibacillus miurensis</name>
    <dbReference type="NCBI Taxonomy" id="306541"/>
    <lineage>
        <taxon>Bacteria</taxon>
        <taxon>Bacillati</taxon>
        <taxon>Bacillota</taxon>
        <taxon>Bacilli</taxon>
        <taxon>Bacillales</taxon>
        <taxon>Bacillaceae</taxon>
        <taxon>Halolactibacillus</taxon>
    </lineage>
</organism>
<dbReference type="EMBL" id="BJWJ01000025">
    <property type="protein sequence ID" value="GEM05157.1"/>
    <property type="molecule type" value="Genomic_DNA"/>
</dbReference>
<comment type="caution">
    <text evidence="1">The sequence shown here is derived from an EMBL/GenBank/DDBJ whole genome shotgun (WGS) entry which is preliminary data.</text>
</comment>
<keyword evidence="2" id="KW-1185">Reference proteome</keyword>
<dbReference type="Proteomes" id="UP000321773">
    <property type="component" value="Unassembled WGS sequence"/>
</dbReference>
<proteinExistence type="predicted"/>